<keyword evidence="3" id="KW-1185">Reference proteome</keyword>
<gene>
    <name evidence="2" type="primary">spoIIP</name>
    <name evidence="2" type="ORF">ACFO8Q_02830</name>
</gene>
<organism evidence="2 3">
    <name type="scientific">Effusibacillus consociatus</name>
    <dbReference type="NCBI Taxonomy" id="1117041"/>
    <lineage>
        <taxon>Bacteria</taxon>
        <taxon>Bacillati</taxon>
        <taxon>Bacillota</taxon>
        <taxon>Bacilli</taxon>
        <taxon>Bacillales</taxon>
        <taxon>Alicyclobacillaceae</taxon>
        <taxon>Effusibacillus</taxon>
    </lineage>
</organism>
<dbReference type="Proteomes" id="UP001596002">
    <property type="component" value="Unassembled WGS sequence"/>
</dbReference>
<protein>
    <submittedName>
        <fullName evidence="2">Stage II sporulation protein P</fullName>
    </submittedName>
</protein>
<proteinExistence type="predicted"/>
<dbReference type="NCBIfam" id="TIGR02867">
    <property type="entry name" value="spore_II_P"/>
    <property type="match status" value="1"/>
</dbReference>
<evidence type="ECO:0000313" key="3">
    <source>
        <dbReference type="Proteomes" id="UP001596002"/>
    </source>
</evidence>
<reference evidence="3" key="1">
    <citation type="journal article" date="2019" name="Int. J. Syst. Evol. Microbiol.">
        <title>The Global Catalogue of Microorganisms (GCM) 10K type strain sequencing project: providing services to taxonomists for standard genome sequencing and annotation.</title>
        <authorList>
            <consortium name="The Broad Institute Genomics Platform"/>
            <consortium name="The Broad Institute Genome Sequencing Center for Infectious Disease"/>
            <person name="Wu L."/>
            <person name="Ma J."/>
        </authorList>
    </citation>
    <scope>NUCLEOTIDE SEQUENCE [LARGE SCALE GENOMIC DNA]</scope>
    <source>
        <strain evidence="3">WYCCWR 12678</strain>
    </source>
</reference>
<name>A0ABV9PWD1_9BACL</name>
<dbReference type="EMBL" id="JBHSHC010000014">
    <property type="protein sequence ID" value="MFC4766335.1"/>
    <property type="molecule type" value="Genomic_DNA"/>
</dbReference>
<feature type="compositionally biased region" description="Pro residues" evidence="1">
    <location>
        <begin position="154"/>
        <end position="165"/>
    </location>
</feature>
<evidence type="ECO:0000256" key="1">
    <source>
        <dbReference type="SAM" id="MobiDB-lite"/>
    </source>
</evidence>
<dbReference type="InterPro" id="IPR010897">
    <property type="entry name" value="Spore_II_P"/>
</dbReference>
<dbReference type="Pfam" id="PF07454">
    <property type="entry name" value="SpoIIP"/>
    <property type="match status" value="1"/>
</dbReference>
<accession>A0ABV9PWD1</accession>
<evidence type="ECO:0000313" key="2">
    <source>
        <dbReference type="EMBL" id="MFC4766335.1"/>
    </source>
</evidence>
<sequence>MNREPRPRYFRSMTLNVGTRRMRTMVITMSLMIAVLFLFICAIAVQLMAANNQHSLASRVLHSVSNQSLNSIMGQEIPVYASADPKQIGKPPESRSKWTSLLFYLFTDIDVDHPETMLGGSIAAMSVSNFEPLTEDSKESPGEDIPPADMGKPQPQPPTEQPEPVPSNGKPIVYIYHSHNREAYLPELNNVKEFNQAYDKDKNITLAGERLVKDLKEKKIESIQTKTDYWVPGKFEESYDFSRKTVQEVLSKNNGIRMVFDIHRDSLARQFTTAKWNGQDVARVSFIVGGMNPNSKKNEEFAKQVHKKMQELYPGVSKGAFTKKDNRFDTRYNQDLHPKSIIIEIGGPENTMEEVYRTTDLLSNVITELAKEGQNAK</sequence>
<feature type="region of interest" description="Disordered" evidence="1">
    <location>
        <begin position="132"/>
        <end position="171"/>
    </location>
</feature>
<dbReference type="RefSeq" id="WP_380024159.1">
    <property type="nucleotide sequence ID" value="NZ_JBHSHC010000014.1"/>
</dbReference>
<comment type="caution">
    <text evidence="2">The sequence shown here is derived from an EMBL/GenBank/DDBJ whole genome shotgun (WGS) entry which is preliminary data.</text>
</comment>